<reference evidence="5" key="2">
    <citation type="submission" date="2015-06" db="UniProtKB">
        <authorList>
            <consortium name="EnsemblMetazoa"/>
        </authorList>
    </citation>
    <scope>IDENTIFICATION</scope>
</reference>
<gene>
    <name evidence="5" type="primary">107368530</name>
</gene>
<dbReference type="HOGENOM" id="CLU_126345_0_0_1"/>
<accession>T1KYL9</accession>
<proteinExistence type="predicted"/>
<protein>
    <submittedName>
        <fullName evidence="5">Uncharacterized protein</fullName>
    </submittedName>
</protein>
<evidence type="ECO:0000313" key="6">
    <source>
        <dbReference type="Proteomes" id="UP000015104"/>
    </source>
</evidence>
<dbReference type="Pfam" id="PF17064">
    <property type="entry name" value="QVR"/>
    <property type="match status" value="1"/>
</dbReference>
<dbReference type="PANTHER" id="PTHR33562:SF2">
    <property type="entry name" value="PROTEIN QUIVER"/>
    <property type="match status" value="1"/>
</dbReference>
<feature type="signal peptide" evidence="4">
    <location>
        <begin position="1"/>
        <end position="22"/>
    </location>
</feature>
<evidence type="ECO:0000313" key="5">
    <source>
        <dbReference type="EnsemblMetazoa" id="tetur27g01160.1"/>
    </source>
</evidence>
<dbReference type="KEGG" id="tut:107368530"/>
<dbReference type="eggNOG" id="ENOG502RZYS">
    <property type="taxonomic scope" value="Eukaryota"/>
</dbReference>
<dbReference type="AlphaFoldDB" id="T1KYL9"/>
<organism evidence="5 6">
    <name type="scientific">Tetranychus urticae</name>
    <name type="common">Two-spotted spider mite</name>
    <dbReference type="NCBI Taxonomy" id="32264"/>
    <lineage>
        <taxon>Eukaryota</taxon>
        <taxon>Metazoa</taxon>
        <taxon>Ecdysozoa</taxon>
        <taxon>Arthropoda</taxon>
        <taxon>Chelicerata</taxon>
        <taxon>Arachnida</taxon>
        <taxon>Acari</taxon>
        <taxon>Acariformes</taxon>
        <taxon>Trombidiformes</taxon>
        <taxon>Prostigmata</taxon>
        <taxon>Eleutherengona</taxon>
        <taxon>Raphignathae</taxon>
        <taxon>Tetranychoidea</taxon>
        <taxon>Tetranychidae</taxon>
        <taxon>Tetranychus</taxon>
    </lineage>
</organism>
<keyword evidence="6" id="KW-1185">Reference proteome</keyword>
<feature type="chain" id="PRO_5021482555" evidence="4">
    <location>
        <begin position="23"/>
        <end position="148"/>
    </location>
</feature>
<dbReference type="STRING" id="32264.T1KYL9"/>
<evidence type="ECO:0000256" key="2">
    <source>
        <dbReference type="ARBA" id="ARBA00023180"/>
    </source>
</evidence>
<sequence length="148" mass="16639">MNNASVLMILVSFMTLFHSGAAIKCWLCNSRTDPKCNDPFINESIPLSDCNNDPHKPSTPSLIGVKATMCRKIRQKVDNEWRVTRSCAYFGEPGEGTGNEHVCNYQTDSYNVLREICTCNSKDGCNHGFISHGNLLIIWLMFVICLLF</sequence>
<dbReference type="PANTHER" id="PTHR33562">
    <property type="entry name" value="ATILLA, ISOFORM B-RELATED-RELATED"/>
    <property type="match status" value="1"/>
</dbReference>
<keyword evidence="3" id="KW-0472">Membrane</keyword>
<name>T1KYL9_TETUR</name>
<dbReference type="GO" id="GO:0032222">
    <property type="term" value="P:regulation of synaptic transmission, cholinergic"/>
    <property type="evidence" value="ECO:0007669"/>
    <property type="project" value="InterPro"/>
</dbReference>
<dbReference type="EnsemblMetazoa" id="tetur27g01160.1">
    <property type="protein sequence ID" value="tetur27g01160.1"/>
    <property type="gene ID" value="tetur27g01160"/>
</dbReference>
<dbReference type="OrthoDB" id="6110560at2759"/>
<dbReference type="OMA" id="YGTYNIR"/>
<evidence type="ECO:0000256" key="3">
    <source>
        <dbReference type="SAM" id="Phobius"/>
    </source>
</evidence>
<keyword evidence="1 4" id="KW-0732">Signal</keyword>
<evidence type="ECO:0000256" key="1">
    <source>
        <dbReference type="ARBA" id="ARBA00022729"/>
    </source>
</evidence>
<keyword evidence="3" id="KW-1133">Transmembrane helix</keyword>
<dbReference type="Proteomes" id="UP000015104">
    <property type="component" value="Unassembled WGS sequence"/>
</dbReference>
<dbReference type="GO" id="GO:0030431">
    <property type="term" value="P:sleep"/>
    <property type="evidence" value="ECO:0007669"/>
    <property type="project" value="InterPro"/>
</dbReference>
<dbReference type="InterPro" id="IPR031424">
    <property type="entry name" value="QVR-like"/>
</dbReference>
<keyword evidence="2" id="KW-0325">Glycoprotein</keyword>
<evidence type="ECO:0000256" key="4">
    <source>
        <dbReference type="SAM" id="SignalP"/>
    </source>
</evidence>
<feature type="transmembrane region" description="Helical" evidence="3">
    <location>
        <begin position="129"/>
        <end position="147"/>
    </location>
</feature>
<dbReference type="EMBL" id="CAEY01000714">
    <property type="status" value="NOT_ANNOTATED_CDS"/>
    <property type="molecule type" value="Genomic_DNA"/>
</dbReference>
<dbReference type="InterPro" id="IPR050975">
    <property type="entry name" value="Sleep_regulator"/>
</dbReference>
<reference evidence="6" key="1">
    <citation type="submission" date="2011-08" db="EMBL/GenBank/DDBJ databases">
        <authorList>
            <person name="Rombauts S."/>
        </authorList>
    </citation>
    <scope>NUCLEOTIDE SEQUENCE</scope>
    <source>
        <strain evidence="6">London</strain>
    </source>
</reference>
<keyword evidence="3" id="KW-0812">Transmembrane</keyword>